<dbReference type="EMBL" id="BOMP01000037">
    <property type="protein sequence ID" value="GIE39925.1"/>
    <property type="molecule type" value="Genomic_DNA"/>
</dbReference>
<gene>
    <name evidence="1" type="ORF">Alo02nite_28230</name>
    <name evidence="2" type="ORF">BJ964_001675</name>
</gene>
<accession>A0A7W7MEP1</accession>
<sequence length="96" mass="10590">MGVHDIASQAARTDTGVTLRNVDRETMRADYQGRGMILPVDRGIGSDGVYLPKVPVWEDGEPIAPEHLAVIKDAVVEILRHWGAETEFITLPAWNP</sequence>
<dbReference type="Proteomes" id="UP000631312">
    <property type="component" value="Unassembled WGS sequence"/>
</dbReference>
<evidence type="ECO:0000313" key="2">
    <source>
        <dbReference type="EMBL" id="MBB4747514.1"/>
    </source>
</evidence>
<dbReference type="RefSeq" id="WP_188120146.1">
    <property type="nucleotide sequence ID" value="NZ_BOMP01000037.1"/>
</dbReference>
<name>A0A7W7MEP1_9ACTN</name>
<organism evidence="2 3">
    <name type="scientific">Actinoplanes lobatus</name>
    <dbReference type="NCBI Taxonomy" id="113568"/>
    <lineage>
        <taxon>Bacteria</taxon>
        <taxon>Bacillati</taxon>
        <taxon>Actinomycetota</taxon>
        <taxon>Actinomycetes</taxon>
        <taxon>Micromonosporales</taxon>
        <taxon>Micromonosporaceae</taxon>
        <taxon>Actinoplanes</taxon>
    </lineage>
</organism>
<comment type="caution">
    <text evidence="2">The sequence shown here is derived from an EMBL/GenBank/DDBJ whole genome shotgun (WGS) entry which is preliminary data.</text>
</comment>
<protein>
    <submittedName>
        <fullName evidence="2">Uncharacterized protein</fullName>
    </submittedName>
</protein>
<dbReference type="EMBL" id="JACHNC010000001">
    <property type="protein sequence ID" value="MBB4747514.1"/>
    <property type="molecule type" value="Genomic_DNA"/>
</dbReference>
<reference evidence="1 4" key="2">
    <citation type="submission" date="2021-01" db="EMBL/GenBank/DDBJ databases">
        <title>Whole genome shotgun sequence of Actinoplanes lobatus NBRC 12513.</title>
        <authorList>
            <person name="Komaki H."/>
            <person name="Tamura T."/>
        </authorList>
    </citation>
    <scope>NUCLEOTIDE SEQUENCE [LARGE SCALE GENOMIC DNA]</scope>
    <source>
        <strain evidence="1 4">NBRC 12513</strain>
    </source>
</reference>
<evidence type="ECO:0000313" key="1">
    <source>
        <dbReference type="EMBL" id="GIE39925.1"/>
    </source>
</evidence>
<dbReference type="Proteomes" id="UP000590511">
    <property type="component" value="Unassembled WGS sequence"/>
</dbReference>
<proteinExistence type="predicted"/>
<reference evidence="2 3" key="1">
    <citation type="submission" date="2020-08" db="EMBL/GenBank/DDBJ databases">
        <title>Sequencing the genomes of 1000 actinobacteria strains.</title>
        <authorList>
            <person name="Klenk H.-P."/>
        </authorList>
    </citation>
    <scope>NUCLEOTIDE SEQUENCE [LARGE SCALE GENOMIC DNA]</scope>
    <source>
        <strain evidence="2 3">DSM 43150</strain>
    </source>
</reference>
<evidence type="ECO:0000313" key="4">
    <source>
        <dbReference type="Proteomes" id="UP000631312"/>
    </source>
</evidence>
<dbReference type="AlphaFoldDB" id="A0A7W7MEP1"/>
<evidence type="ECO:0000313" key="3">
    <source>
        <dbReference type="Proteomes" id="UP000590511"/>
    </source>
</evidence>
<keyword evidence="4" id="KW-1185">Reference proteome</keyword>